<dbReference type="InterPro" id="IPR051044">
    <property type="entry name" value="MAG_DAG_Lipase"/>
</dbReference>
<feature type="domain" description="Serine aminopeptidase S33" evidence="1">
    <location>
        <begin position="28"/>
        <end position="260"/>
    </location>
</feature>
<dbReference type="InterPro" id="IPR022742">
    <property type="entry name" value="Hydrolase_4"/>
</dbReference>
<dbReference type="Pfam" id="PF12146">
    <property type="entry name" value="Hydrolase_4"/>
    <property type="match status" value="1"/>
</dbReference>
<evidence type="ECO:0000313" key="3">
    <source>
        <dbReference type="Proteomes" id="UP000256388"/>
    </source>
</evidence>
<organism evidence="2 3">
    <name type="scientific">Pelolinea submarina</name>
    <dbReference type="NCBI Taxonomy" id="913107"/>
    <lineage>
        <taxon>Bacteria</taxon>
        <taxon>Bacillati</taxon>
        <taxon>Chloroflexota</taxon>
        <taxon>Anaerolineae</taxon>
        <taxon>Anaerolineales</taxon>
        <taxon>Anaerolineaceae</taxon>
        <taxon>Pelolinea</taxon>
    </lineage>
</organism>
<dbReference type="AlphaFoldDB" id="A0A347ZSW6"/>
<dbReference type="RefSeq" id="WP_158675044.1">
    <property type="nucleotide sequence ID" value="NZ_AP018437.1"/>
</dbReference>
<evidence type="ECO:0000259" key="1">
    <source>
        <dbReference type="Pfam" id="PF12146"/>
    </source>
</evidence>
<accession>A0A347ZSW6</accession>
<protein>
    <submittedName>
        <fullName evidence="2">Alpha-beta hydrolase superfamily lysophospholipase</fullName>
    </submittedName>
</protein>
<dbReference type="EMBL" id="QUMS01000001">
    <property type="protein sequence ID" value="REG11028.1"/>
    <property type="molecule type" value="Genomic_DNA"/>
</dbReference>
<dbReference type="Proteomes" id="UP000256388">
    <property type="component" value="Unassembled WGS sequence"/>
</dbReference>
<dbReference type="Gene3D" id="3.40.50.1820">
    <property type="entry name" value="alpha/beta hydrolase"/>
    <property type="match status" value="1"/>
</dbReference>
<proteinExistence type="predicted"/>
<keyword evidence="2" id="KW-0378">Hydrolase</keyword>
<dbReference type="OrthoDB" id="9806902at2"/>
<name>A0A347ZSW6_9CHLR</name>
<dbReference type="SUPFAM" id="SSF53474">
    <property type="entry name" value="alpha/beta-Hydrolases"/>
    <property type="match status" value="1"/>
</dbReference>
<gene>
    <name evidence="2" type="ORF">DFR64_0900</name>
</gene>
<evidence type="ECO:0000313" key="2">
    <source>
        <dbReference type="EMBL" id="REG11028.1"/>
    </source>
</evidence>
<dbReference type="InterPro" id="IPR029058">
    <property type="entry name" value="AB_hydrolase_fold"/>
</dbReference>
<dbReference type="PANTHER" id="PTHR11614">
    <property type="entry name" value="PHOSPHOLIPASE-RELATED"/>
    <property type="match status" value="1"/>
</dbReference>
<dbReference type="GO" id="GO:0016787">
    <property type="term" value="F:hydrolase activity"/>
    <property type="evidence" value="ECO:0007669"/>
    <property type="project" value="UniProtKB-KW"/>
</dbReference>
<sequence>MKQFEDTLKASQSMPDLFLRIWEPEKDVHGVILLIHGLGEHSGRYGTDFARFYTDSGIVILAPDLPGHGLTEGKRGHIQHTTQFLDYVDILLEEARVRYPDKPLFMYGHSMGGLIVLWHALDRHPQVAGIIVTSPAIDVHNPVPAPKKAVAKLMNNIAPAFSMENGLDATQLSQDKQVVQAYVEDPLVHNRISARLGLMMLSQGDWILEHAPENQNRILVMIGSQEGIVSKIAVDKFCKLAPRVTYKVWPDLFHEIHNEAQKQDVFTFTRKWMDENLS</sequence>
<keyword evidence="3" id="KW-1185">Reference proteome</keyword>
<comment type="caution">
    <text evidence="2">The sequence shown here is derived from an EMBL/GenBank/DDBJ whole genome shotgun (WGS) entry which is preliminary data.</text>
</comment>
<reference evidence="2 3" key="1">
    <citation type="submission" date="2018-08" db="EMBL/GenBank/DDBJ databases">
        <title>Genomic Encyclopedia of Type Strains, Phase IV (KMG-IV): sequencing the most valuable type-strain genomes for metagenomic binning, comparative biology and taxonomic classification.</title>
        <authorList>
            <person name="Goeker M."/>
        </authorList>
    </citation>
    <scope>NUCLEOTIDE SEQUENCE [LARGE SCALE GENOMIC DNA]</scope>
    <source>
        <strain evidence="2 3">DSM 23923</strain>
    </source>
</reference>